<organism evidence="7 8">
    <name type="scientific">Sutterella massiliensis</name>
    <dbReference type="NCBI Taxonomy" id="1816689"/>
    <lineage>
        <taxon>Bacteria</taxon>
        <taxon>Pseudomonadati</taxon>
        <taxon>Pseudomonadota</taxon>
        <taxon>Betaproteobacteria</taxon>
        <taxon>Burkholderiales</taxon>
        <taxon>Sutterellaceae</taxon>
        <taxon>Sutterella</taxon>
    </lineage>
</organism>
<sequence length="163" mass="18293">MIEQGFNEPIPLACLPRISFENFDCGVISLNMWLRERSRANDSLRASRTYVVVTANLSQVAGFYCISNHALMHTETNAALGRNMPNPIPVILLGRLAVDKRYQNCGLGSALLRHALERTRQVAEIVGCRGMVTEPINEAARRFYAHHGFISIRNGSSMMIYRL</sequence>
<evidence type="ECO:0000313" key="7">
    <source>
        <dbReference type="EMBL" id="MBM6705043.1"/>
    </source>
</evidence>
<dbReference type="PANTHER" id="PTHR36449">
    <property type="entry name" value="ACETYLTRANSFERASE-RELATED"/>
    <property type="match status" value="1"/>
</dbReference>
<comment type="caution">
    <text evidence="7">The sequence shown here is derived from an EMBL/GenBank/DDBJ whole genome shotgun (WGS) entry which is preliminary data.</text>
</comment>
<dbReference type="SUPFAM" id="SSF55729">
    <property type="entry name" value="Acyl-CoA N-acyltransferases (Nat)"/>
    <property type="match status" value="1"/>
</dbReference>
<evidence type="ECO:0000256" key="5">
    <source>
        <dbReference type="ARBA" id="ARBA00049880"/>
    </source>
</evidence>
<evidence type="ECO:0000256" key="1">
    <source>
        <dbReference type="ARBA" id="ARBA00022491"/>
    </source>
</evidence>
<keyword evidence="2" id="KW-1277">Toxin-antitoxin system</keyword>
<evidence type="ECO:0000256" key="4">
    <source>
        <dbReference type="ARBA" id="ARBA00023315"/>
    </source>
</evidence>
<keyword evidence="1" id="KW-0678">Repressor</keyword>
<evidence type="ECO:0000259" key="6">
    <source>
        <dbReference type="PROSITE" id="PS51186"/>
    </source>
</evidence>
<dbReference type="PANTHER" id="PTHR36449:SF1">
    <property type="entry name" value="ACETYLTRANSFERASE"/>
    <property type="match status" value="1"/>
</dbReference>
<keyword evidence="3" id="KW-0808">Transferase</keyword>
<reference evidence="7 8" key="1">
    <citation type="journal article" date="2021" name="Sci. Rep.">
        <title>The distribution of antibiotic resistance genes in chicken gut microbiota commensals.</title>
        <authorList>
            <person name="Juricova H."/>
            <person name="Matiasovicova J."/>
            <person name="Kubasova T."/>
            <person name="Cejkova D."/>
            <person name="Rychlik I."/>
        </authorList>
    </citation>
    <scope>NUCLEOTIDE SEQUENCE [LARGE SCALE GENOMIC DNA]</scope>
    <source>
        <strain evidence="7 8">An829</strain>
    </source>
</reference>
<comment type="catalytic activity">
    <reaction evidence="5">
        <text>glycyl-tRNA(Gly) + acetyl-CoA = N-acetylglycyl-tRNA(Gly) + CoA + H(+)</text>
        <dbReference type="Rhea" id="RHEA:81867"/>
        <dbReference type="Rhea" id="RHEA-COMP:9683"/>
        <dbReference type="Rhea" id="RHEA-COMP:19766"/>
        <dbReference type="ChEBI" id="CHEBI:15378"/>
        <dbReference type="ChEBI" id="CHEBI:57287"/>
        <dbReference type="ChEBI" id="CHEBI:57288"/>
        <dbReference type="ChEBI" id="CHEBI:78522"/>
        <dbReference type="ChEBI" id="CHEBI:232036"/>
    </reaction>
</comment>
<dbReference type="CDD" id="cd04301">
    <property type="entry name" value="NAT_SF"/>
    <property type="match status" value="1"/>
</dbReference>
<evidence type="ECO:0000256" key="3">
    <source>
        <dbReference type="ARBA" id="ARBA00022679"/>
    </source>
</evidence>
<accession>A0ABS2DUV1</accession>
<protein>
    <submittedName>
        <fullName evidence="7">GNAT family N-acetyltransferase</fullName>
    </submittedName>
</protein>
<dbReference type="Pfam" id="PF13508">
    <property type="entry name" value="Acetyltransf_7"/>
    <property type="match status" value="1"/>
</dbReference>
<gene>
    <name evidence="7" type="ORF">H6A60_11255</name>
</gene>
<dbReference type="RefSeq" id="WP_205104673.1">
    <property type="nucleotide sequence ID" value="NZ_JACJJC010000074.1"/>
</dbReference>
<dbReference type="EMBL" id="JACJJC010000074">
    <property type="protein sequence ID" value="MBM6705043.1"/>
    <property type="molecule type" value="Genomic_DNA"/>
</dbReference>
<dbReference type="Gene3D" id="3.40.630.30">
    <property type="match status" value="1"/>
</dbReference>
<evidence type="ECO:0000256" key="2">
    <source>
        <dbReference type="ARBA" id="ARBA00022649"/>
    </source>
</evidence>
<keyword evidence="4" id="KW-0012">Acyltransferase</keyword>
<proteinExistence type="predicted"/>
<dbReference type="PROSITE" id="PS51186">
    <property type="entry name" value="GNAT"/>
    <property type="match status" value="1"/>
</dbReference>
<dbReference type="Proteomes" id="UP000715095">
    <property type="component" value="Unassembled WGS sequence"/>
</dbReference>
<keyword evidence="8" id="KW-1185">Reference proteome</keyword>
<dbReference type="InterPro" id="IPR016181">
    <property type="entry name" value="Acyl_CoA_acyltransferase"/>
</dbReference>
<feature type="domain" description="N-acetyltransferase" evidence="6">
    <location>
        <begin position="32"/>
        <end position="163"/>
    </location>
</feature>
<dbReference type="InterPro" id="IPR000182">
    <property type="entry name" value="GNAT_dom"/>
</dbReference>
<name>A0ABS2DUV1_9BURK</name>
<evidence type="ECO:0000313" key="8">
    <source>
        <dbReference type="Proteomes" id="UP000715095"/>
    </source>
</evidence>